<accession>A0A9D4W3I8</accession>
<comment type="caution">
    <text evidence="4">The sequence shown here is derived from an EMBL/GenBank/DDBJ whole genome shotgun (WGS) entry which is preliminary data.</text>
</comment>
<keyword evidence="5" id="KW-1185">Reference proteome</keyword>
<feature type="non-terminal residue" evidence="4">
    <location>
        <position position="553"/>
    </location>
</feature>
<organism evidence="4 5">
    <name type="scientific">Pisum sativum</name>
    <name type="common">Garden pea</name>
    <name type="synonym">Lathyrus oleraceus</name>
    <dbReference type="NCBI Taxonomy" id="3888"/>
    <lineage>
        <taxon>Eukaryota</taxon>
        <taxon>Viridiplantae</taxon>
        <taxon>Streptophyta</taxon>
        <taxon>Embryophyta</taxon>
        <taxon>Tracheophyta</taxon>
        <taxon>Spermatophyta</taxon>
        <taxon>Magnoliopsida</taxon>
        <taxon>eudicotyledons</taxon>
        <taxon>Gunneridae</taxon>
        <taxon>Pentapetalae</taxon>
        <taxon>rosids</taxon>
        <taxon>fabids</taxon>
        <taxon>Fabales</taxon>
        <taxon>Fabaceae</taxon>
        <taxon>Papilionoideae</taxon>
        <taxon>50 kb inversion clade</taxon>
        <taxon>NPAAA clade</taxon>
        <taxon>Hologalegina</taxon>
        <taxon>IRL clade</taxon>
        <taxon>Fabeae</taxon>
        <taxon>Lathyrus</taxon>
    </lineage>
</organism>
<sequence length="553" mass="62051">EMRLRICSTQLQALTQETETLVKQAINLATRRGHSQVTPLHLATIMLSNPTSLLHKACLQCHSHPLQFKALEICFNVSLNRLPGSTISSPQYSSPSLSNSLIATFKRAQGHQRRATSIESQQQSILALKIEVQQLIISILDDPCISRVMREAGFSSTFVKTKVEQALISHSKDNTYKPQVHGGNDVSSSRSFNQPDGSIDHFTTCVGSLNLTLSLDSNFQAQERSKVKFKDESFEDGVKVSKHIVLPTWLQNCKEERVQTIENQKNAKQWNKECELYTETESENISDDCIEGNLIMFMPQSVPKQDFLSNPNSSPNSASSSDEVDGLKRSQMLNELNDENMKILCDALEKKVPNQKKTLTKEIASTVLLCRSGMRKGGDKDNYLVKRDGKQETWMLFLGDDSQPKELISKELAKVVFGSYNDFVTIGISSFSCKGSEESKKKRLRDEFGSSYMQRFGEAMNENPHRVFYMEDFEQVDYFTQKGIRKAIENGSITLPCGGESLSLKDAIVIFSCETSSSYVDKLEEKKTCLSLDLNIAIEVDEQNVHLIGDFGV</sequence>
<dbReference type="InterPro" id="IPR036628">
    <property type="entry name" value="Clp_N_dom_sf"/>
</dbReference>
<evidence type="ECO:0000313" key="4">
    <source>
        <dbReference type="EMBL" id="KAI5394661.1"/>
    </source>
</evidence>
<evidence type="ECO:0000259" key="3">
    <source>
        <dbReference type="PROSITE" id="PS51903"/>
    </source>
</evidence>
<dbReference type="SUPFAM" id="SSF81923">
    <property type="entry name" value="Double Clp-N motif"/>
    <property type="match status" value="1"/>
</dbReference>
<dbReference type="Pfam" id="PF02861">
    <property type="entry name" value="Clp_N"/>
    <property type="match status" value="1"/>
</dbReference>
<dbReference type="Gene3D" id="3.40.50.300">
    <property type="entry name" value="P-loop containing nucleotide triphosphate hydrolases"/>
    <property type="match status" value="1"/>
</dbReference>
<evidence type="ECO:0000313" key="5">
    <source>
        <dbReference type="Proteomes" id="UP001058974"/>
    </source>
</evidence>
<protein>
    <recommendedName>
        <fullName evidence="3">Clp R domain-containing protein</fullName>
    </recommendedName>
</protein>
<dbReference type="Gene3D" id="1.10.1780.10">
    <property type="entry name" value="Clp, N-terminal domain"/>
    <property type="match status" value="1"/>
</dbReference>
<dbReference type="EMBL" id="JAMSHJ010000006">
    <property type="protein sequence ID" value="KAI5394661.1"/>
    <property type="molecule type" value="Genomic_DNA"/>
</dbReference>
<dbReference type="PANTHER" id="PTHR43572:SF78">
    <property type="entry name" value="CLP R DOMAIN-CONTAINING PROTEIN"/>
    <property type="match status" value="1"/>
</dbReference>
<reference evidence="4 5" key="1">
    <citation type="journal article" date="2022" name="Nat. Genet.">
        <title>Improved pea reference genome and pan-genome highlight genomic features and evolutionary characteristics.</title>
        <authorList>
            <person name="Yang T."/>
            <person name="Liu R."/>
            <person name="Luo Y."/>
            <person name="Hu S."/>
            <person name="Wang D."/>
            <person name="Wang C."/>
            <person name="Pandey M.K."/>
            <person name="Ge S."/>
            <person name="Xu Q."/>
            <person name="Li N."/>
            <person name="Li G."/>
            <person name="Huang Y."/>
            <person name="Saxena R.K."/>
            <person name="Ji Y."/>
            <person name="Li M."/>
            <person name="Yan X."/>
            <person name="He Y."/>
            <person name="Liu Y."/>
            <person name="Wang X."/>
            <person name="Xiang C."/>
            <person name="Varshney R.K."/>
            <person name="Ding H."/>
            <person name="Gao S."/>
            <person name="Zong X."/>
        </authorList>
    </citation>
    <scope>NUCLEOTIDE SEQUENCE [LARGE SCALE GENOMIC DNA]</scope>
    <source>
        <strain evidence="4 5">cv. Zhongwan 6</strain>
    </source>
</reference>
<dbReference type="PANTHER" id="PTHR43572">
    <property type="entry name" value="CHAPERONE PROTEIN CLPD, CHLOROPLASTIC"/>
    <property type="match status" value="1"/>
</dbReference>
<evidence type="ECO:0000256" key="2">
    <source>
        <dbReference type="SAM" id="MobiDB-lite"/>
    </source>
</evidence>
<dbReference type="Proteomes" id="UP001058974">
    <property type="component" value="Chromosome 6"/>
</dbReference>
<dbReference type="InterPro" id="IPR051650">
    <property type="entry name" value="SL_signaling_regulator"/>
</dbReference>
<dbReference type="PROSITE" id="PS51903">
    <property type="entry name" value="CLP_R"/>
    <property type="match status" value="1"/>
</dbReference>
<feature type="non-terminal residue" evidence="4">
    <location>
        <position position="1"/>
    </location>
</feature>
<name>A0A9D4W3I8_PEA</name>
<dbReference type="Gramene" id="Psat06G0133600-T2">
    <property type="protein sequence ID" value="KAI5394661.1"/>
    <property type="gene ID" value="KIW84_061336"/>
</dbReference>
<feature type="compositionally biased region" description="Low complexity" evidence="2">
    <location>
        <begin position="309"/>
        <end position="321"/>
    </location>
</feature>
<gene>
    <name evidence="4" type="ORF">KIW84_061336</name>
</gene>
<feature type="region of interest" description="Disordered" evidence="2">
    <location>
        <begin position="304"/>
        <end position="326"/>
    </location>
</feature>
<keyword evidence="1" id="KW-0677">Repeat</keyword>
<evidence type="ECO:0000256" key="1">
    <source>
        <dbReference type="PROSITE-ProRule" id="PRU01251"/>
    </source>
</evidence>
<proteinExistence type="predicted"/>
<feature type="domain" description="Clp R" evidence="3">
    <location>
        <begin position="11"/>
        <end position="170"/>
    </location>
</feature>
<dbReference type="InterPro" id="IPR027417">
    <property type="entry name" value="P-loop_NTPase"/>
</dbReference>
<dbReference type="AlphaFoldDB" id="A0A9D4W3I8"/>
<dbReference type="InterPro" id="IPR004176">
    <property type="entry name" value="Clp_R_N"/>
</dbReference>